<keyword evidence="4 11" id="KW-0378">Hydrolase</keyword>
<keyword evidence="6 11" id="KW-0067">ATP-binding</keyword>
<reference evidence="16" key="1">
    <citation type="submission" date="2021-01" db="EMBL/GenBank/DDBJ databases">
        <title>Modified the classification status of verrucomicrobia.</title>
        <authorList>
            <person name="Feng X."/>
        </authorList>
    </citation>
    <scope>NUCLEOTIDE SEQUENCE</scope>
    <source>
        <strain evidence="16">5K15</strain>
    </source>
</reference>
<feature type="region of interest" description="Disordered" evidence="12">
    <location>
        <begin position="393"/>
        <end position="457"/>
    </location>
</feature>
<evidence type="ECO:0000256" key="7">
    <source>
        <dbReference type="ARBA" id="ARBA00038437"/>
    </source>
</evidence>
<dbReference type="AlphaFoldDB" id="A0AAE2SD89"/>
<evidence type="ECO:0000256" key="4">
    <source>
        <dbReference type="ARBA" id="ARBA00022801"/>
    </source>
</evidence>
<dbReference type="SMART" id="SM00487">
    <property type="entry name" value="DEXDc"/>
    <property type="match status" value="1"/>
</dbReference>
<evidence type="ECO:0000259" key="14">
    <source>
        <dbReference type="PROSITE" id="PS51194"/>
    </source>
</evidence>
<evidence type="ECO:0000259" key="15">
    <source>
        <dbReference type="PROSITE" id="PS51195"/>
    </source>
</evidence>
<dbReference type="InterPro" id="IPR044742">
    <property type="entry name" value="DEAD/DEAH_RhlB"/>
</dbReference>
<dbReference type="EC" id="3.6.4.13" evidence="1"/>
<evidence type="ECO:0000256" key="8">
    <source>
        <dbReference type="ARBA" id="ARBA00047984"/>
    </source>
</evidence>
<dbReference type="Pfam" id="PF00271">
    <property type="entry name" value="Helicase_C"/>
    <property type="match status" value="1"/>
</dbReference>
<organism evidence="16 17">
    <name type="scientific">Oceaniferula flava</name>
    <dbReference type="NCBI Taxonomy" id="2800421"/>
    <lineage>
        <taxon>Bacteria</taxon>
        <taxon>Pseudomonadati</taxon>
        <taxon>Verrucomicrobiota</taxon>
        <taxon>Verrucomicrobiia</taxon>
        <taxon>Verrucomicrobiales</taxon>
        <taxon>Verrucomicrobiaceae</taxon>
        <taxon>Oceaniferula</taxon>
    </lineage>
</organism>
<comment type="catalytic activity">
    <reaction evidence="8">
        <text>ATP + H2O = ADP + phosphate + H(+)</text>
        <dbReference type="Rhea" id="RHEA:13065"/>
        <dbReference type="ChEBI" id="CHEBI:15377"/>
        <dbReference type="ChEBI" id="CHEBI:15378"/>
        <dbReference type="ChEBI" id="CHEBI:30616"/>
        <dbReference type="ChEBI" id="CHEBI:43474"/>
        <dbReference type="ChEBI" id="CHEBI:456216"/>
        <dbReference type="EC" id="3.6.4.13"/>
    </reaction>
</comment>
<dbReference type="PROSITE" id="PS00039">
    <property type="entry name" value="DEAD_ATP_HELICASE"/>
    <property type="match status" value="1"/>
</dbReference>
<keyword evidence="3 11" id="KW-0547">Nucleotide-binding</keyword>
<dbReference type="GO" id="GO:0016787">
    <property type="term" value="F:hydrolase activity"/>
    <property type="evidence" value="ECO:0007669"/>
    <property type="project" value="UniProtKB-KW"/>
</dbReference>
<feature type="short sequence motif" description="Q motif" evidence="10">
    <location>
        <begin position="2"/>
        <end position="30"/>
    </location>
</feature>
<feature type="domain" description="Helicase ATP-binding" evidence="13">
    <location>
        <begin position="33"/>
        <end position="210"/>
    </location>
</feature>
<dbReference type="FunFam" id="3.40.50.300:FF:000468">
    <property type="entry name" value="ATP-dependent RNA helicase RhlE"/>
    <property type="match status" value="1"/>
</dbReference>
<feature type="compositionally biased region" description="Low complexity" evidence="12">
    <location>
        <begin position="395"/>
        <end position="414"/>
    </location>
</feature>
<dbReference type="GO" id="GO:0009266">
    <property type="term" value="P:response to temperature stimulus"/>
    <property type="evidence" value="ECO:0007669"/>
    <property type="project" value="UniProtKB-ARBA"/>
</dbReference>
<evidence type="ECO:0000313" key="17">
    <source>
        <dbReference type="Proteomes" id="UP000634206"/>
    </source>
</evidence>
<dbReference type="GO" id="GO:0003724">
    <property type="term" value="F:RNA helicase activity"/>
    <property type="evidence" value="ECO:0007669"/>
    <property type="project" value="UniProtKB-EC"/>
</dbReference>
<comment type="similarity">
    <text evidence="7 11">Belongs to the DEAD box helicase family.</text>
</comment>
<keyword evidence="2" id="KW-0963">Cytoplasm</keyword>
<dbReference type="EMBL" id="JAENIG010000009">
    <property type="protein sequence ID" value="MBK1856055.1"/>
    <property type="molecule type" value="Genomic_DNA"/>
</dbReference>
<dbReference type="GO" id="GO:0005829">
    <property type="term" value="C:cytosol"/>
    <property type="evidence" value="ECO:0007669"/>
    <property type="project" value="TreeGrafter"/>
</dbReference>
<dbReference type="InterPro" id="IPR014014">
    <property type="entry name" value="RNA_helicase_DEAD_Q_motif"/>
</dbReference>
<dbReference type="InterPro" id="IPR027417">
    <property type="entry name" value="P-loop_NTPase"/>
</dbReference>
<feature type="domain" description="DEAD-box RNA helicase Q" evidence="15">
    <location>
        <begin position="2"/>
        <end position="30"/>
    </location>
</feature>
<dbReference type="Gene3D" id="3.40.50.300">
    <property type="entry name" value="P-loop containing nucleotide triphosphate hydrolases"/>
    <property type="match status" value="2"/>
</dbReference>
<dbReference type="PROSITE" id="PS51194">
    <property type="entry name" value="HELICASE_CTER"/>
    <property type="match status" value="1"/>
</dbReference>
<evidence type="ECO:0000256" key="9">
    <source>
        <dbReference type="ARBA" id="ARBA00074363"/>
    </source>
</evidence>
<comment type="caution">
    <text evidence="16">The sequence shown here is derived from an EMBL/GenBank/DDBJ whole genome shotgun (WGS) entry which is preliminary data.</text>
</comment>
<accession>A0AAE2SD89</accession>
<protein>
    <recommendedName>
        <fullName evidence="9">DEAD-box ATP-dependent RNA helicase RhpA</fullName>
        <ecNumber evidence="1">3.6.4.13</ecNumber>
    </recommendedName>
</protein>
<dbReference type="CDD" id="cd18787">
    <property type="entry name" value="SF2_C_DEAD"/>
    <property type="match status" value="1"/>
</dbReference>
<dbReference type="InterPro" id="IPR000629">
    <property type="entry name" value="RNA-helicase_DEAD-box_CS"/>
</dbReference>
<evidence type="ECO:0000256" key="10">
    <source>
        <dbReference type="PROSITE-ProRule" id="PRU00552"/>
    </source>
</evidence>
<evidence type="ECO:0000256" key="2">
    <source>
        <dbReference type="ARBA" id="ARBA00022490"/>
    </source>
</evidence>
<gene>
    <name evidence="16" type="ORF">JIN83_13865</name>
</gene>
<dbReference type="InterPro" id="IPR014001">
    <property type="entry name" value="Helicase_ATP-bd"/>
</dbReference>
<evidence type="ECO:0000313" key="16">
    <source>
        <dbReference type="EMBL" id="MBK1856055.1"/>
    </source>
</evidence>
<dbReference type="PANTHER" id="PTHR47959:SF13">
    <property type="entry name" value="ATP-DEPENDENT RNA HELICASE RHLE"/>
    <property type="match status" value="1"/>
</dbReference>
<dbReference type="GO" id="GO:0003676">
    <property type="term" value="F:nucleic acid binding"/>
    <property type="evidence" value="ECO:0007669"/>
    <property type="project" value="InterPro"/>
</dbReference>
<sequence length="457" mass="49892">MTTFADTGLSDNLLRAVSDKGYDTPSPIQAQAIPAVLARKDMTAAAQTGTGKTAGFTLPMMQILDETSDAKPSRGRPIRALVLTPTRELAAQVEQSIIDYGKYLQLRSMVVYGGVKIGPQIRKLKEGIDILVATPGRLLDLCQQGACKLDGVNMLVLDEADRMLDMGFINDIRKVIKMLPKKRQNLLFSATFSKEIKQMTKELLVNPVAIEVSPENTTAETVEQRAYRCDNTKKSEICLKLIQEGDWKQVLVFTRTKHGANRLSQKLEKAGISSAAIHGNKGQGARTKALDGFKKGKVRVLVATDIAARGLDIAQLPHVINFELPNIPEDYVHRIGRTGRAGKEGEAISLVCNDERPFFTAIEKLIKQRIPLTDVEGFSPELWPNRAPTASEVMKAANARKQQARQARGPRNSGGRNGARSGGGGGNSSRGDGSGEKKSAASTGRPSSNRRRRNRRR</sequence>
<dbReference type="GO" id="GO:0042255">
    <property type="term" value="P:ribosome assembly"/>
    <property type="evidence" value="ECO:0007669"/>
    <property type="project" value="UniProtKB-ARBA"/>
</dbReference>
<evidence type="ECO:0000256" key="6">
    <source>
        <dbReference type="ARBA" id="ARBA00022840"/>
    </source>
</evidence>
<dbReference type="Proteomes" id="UP000634206">
    <property type="component" value="Unassembled WGS sequence"/>
</dbReference>
<name>A0AAE2SD89_9BACT</name>
<dbReference type="InterPro" id="IPR050079">
    <property type="entry name" value="DEAD_box_RNA_helicase"/>
</dbReference>
<dbReference type="GO" id="GO:0005524">
    <property type="term" value="F:ATP binding"/>
    <property type="evidence" value="ECO:0007669"/>
    <property type="project" value="UniProtKB-KW"/>
</dbReference>
<evidence type="ECO:0000259" key="13">
    <source>
        <dbReference type="PROSITE" id="PS51192"/>
    </source>
</evidence>
<evidence type="ECO:0000256" key="5">
    <source>
        <dbReference type="ARBA" id="ARBA00022806"/>
    </source>
</evidence>
<dbReference type="PANTHER" id="PTHR47959">
    <property type="entry name" value="ATP-DEPENDENT RNA HELICASE RHLE-RELATED"/>
    <property type="match status" value="1"/>
</dbReference>
<dbReference type="PROSITE" id="PS51192">
    <property type="entry name" value="HELICASE_ATP_BIND_1"/>
    <property type="match status" value="1"/>
</dbReference>
<dbReference type="InterPro" id="IPR001650">
    <property type="entry name" value="Helicase_C-like"/>
</dbReference>
<proteinExistence type="inferred from homology"/>
<keyword evidence="5 11" id="KW-0347">Helicase</keyword>
<dbReference type="CDD" id="cd00268">
    <property type="entry name" value="DEADc"/>
    <property type="match status" value="1"/>
</dbReference>
<feature type="compositionally biased region" description="Basic residues" evidence="12">
    <location>
        <begin position="448"/>
        <end position="457"/>
    </location>
</feature>
<dbReference type="SMART" id="SM00490">
    <property type="entry name" value="HELICc"/>
    <property type="match status" value="1"/>
</dbReference>
<dbReference type="RefSeq" id="WP_309490669.1">
    <property type="nucleotide sequence ID" value="NZ_JAENIG010000009.1"/>
</dbReference>
<keyword evidence="17" id="KW-1185">Reference proteome</keyword>
<dbReference type="Pfam" id="PF00270">
    <property type="entry name" value="DEAD"/>
    <property type="match status" value="1"/>
</dbReference>
<dbReference type="InterPro" id="IPR011545">
    <property type="entry name" value="DEAD/DEAH_box_helicase_dom"/>
</dbReference>
<evidence type="ECO:0000256" key="12">
    <source>
        <dbReference type="SAM" id="MobiDB-lite"/>
    </source>
</evidence>
<evidence type="ECO:0000256" key="3">
    <source>
        <dbReference type="ARBA" id="ARBA00022741"/>
    </source>
</evidence>
<feature type="domain" description="Helicase C-terminal" evidence="14">
    <location>
        <begin position="240"/>
        <end position="381"/>
    </location>
</feature>
<dbReference type="SUPFAM" id="SSF52540">
    <property type="entry name" value="P-loop containing nucleoside triphosphate hydrolases"/>
    <property type="match status" value="1"/>
</dbReference>
<evidence type="ECO:0000256" key="1">
    <source>
        <dbReference type="ARBA" id="ARBA00012552"/>
    </source>
</evidence>
<evidence type="ECO:0000256" key="11">
    <source>
        <dbReference type="RuleBase" id="RU000492"/>
    </source>
</evidence>
<dbReference type="PROSITE" id="PS51195">
    <property type="entry name" value="Q_MOTIF"/>
    <property type="match status" value="1"/>
</dbReference>
<feature type="compositionally biased region" description="Gly residues" evidence="12">
    <location>
        <begin position="415"/>
        <end position="428"/>
    </location>
</feature>
<dbReference type="FunFam" id="3.40.50.300:FF:000108">
    <property type="entry name" value="ATP-dependent RNA helicase RhlE"/>
    <property type="match status" value="1"/>
</dbReference>